<dbReference type="AlphaFoldDB" id="A0AAV9JX33"/>
<keyword evidence="2" id="KW-1133">Transmembrane helix</keyword>
<gene>
    <name evidence="3" type="ORF">LTR36_003077</name>
</gene>
<dbReference type="Proteomes" id="UP001324427">
    <property type="component" value="Unassembled WGS sequence"/>
</dbReference>
<sequence>MSAKAYQMWKRQGDGSLDSSESGDGGYSDSGYDDDEYGYEGSWWWTPGGMALRYAIVGLLFASVLLFFVGGYYHARRRLSKGLPPLPYHRWMVQRRTCEPNGYAQYQQPGQTYMMSDYAPAPPAYSSAEMPPPVYQPPEGGSKIMADQSYRQVASVGETSEGTGHAAPAPAAR</sequence>
<dbReference type="InterPro" id="IPR020999">
    <property type="entry name" value="Chitin_synth_reg_RCR"/>
</dbReference>
<feature type="region of interest" description="Disordered" evidence="1">
    <location>
        <begin position="1"/>
        <end position="29"/>
    </location>
</feature>
<accession>A0AAV9JX33</accession>
<keyword evidence="2" id="KW-0812">Transmembrane</keyword>
<name>A0AAV9JX33_9PEZI</name>
<evidence type="ECO:0000313" key="3">
    <source>
        <dbReference type="EMBL" id="KAK4550110.1"/>
    </source>
</evidence>
<feature type="compositionally biased region" description="Polar residues" evidence="1">
    <location>
        <begin position="149"/>
        <end position="162"/>
    </location>
</feature>
<comment type="caution">
    <text evidence="3">The sequence shown here is derived from an EMBL/GenBank/DDBJ whole genome shotgun (WGS) entry which is preliminary data.</text>
</comment>
<feature type="transmembrane region" description="Helical" evidence="2">
    <location>
        <begin position="51"/>
        <end position="73"/>
    </location>
</feature>
<keyword evidence="4" id="KW-1185">Reference proteome</keyword>
<dbReference type="Pfam" id="PF12273">
    <property type="entry name" value="RCR"/>
    <property type="match status" value="1"/>
</dbReference>
<feature type="region of interest" description="Disordered" evidence="1">
    <location>
        <begin position="132"/>
        <end position="173"/>
    </location>
</feature>
<evidence type="ECO:0000313" key="4">
    <source>
        <dbReference type="Proteomes" id="UP001324427"/>
    </source>
</evidence>
<evidence type="ECO:0000256" key="1">
    <source>
        <dbReference type="SAM" id="MobiDB-lite"/>
    </source>
</evidence>
<keyword evidence="2" id="KW-0472">Membrane</keyword>
<protein>
    <submittedName>
        <fullName evidence="3">Uncharacterized protein</fullName>
    </submittedName>
</protein>
<dbReference type="EMBL" id="JAVFHQ010000002">
    <property type="protein sequence ID" value="KAK4550110.1"/>
    <property type="molecule type" value="Genomic_DNA"/>
</dbReference>
<organism evidence="3 4">
    <name type="scientific">Oleoguttula mirabilis</name>
    <dbReference type="NCBI Taxonomy" id="1507867"/>
    <lineage>
        <taxon>Eukaryota</taxon>
        <taxon>Fungi</taxon>
        <taxon>Dikarya</taxon>
        <taxon>Ascomycota</taxon>
        <taxon>Pezizomycotina</taxon>
        <taxon>Dothideomycetes</taxon>
        <taxon>Dothideomycetidae</taxon>
        <taxon>Mycosphaerellales</taxon>
        <taxon>Teratosphaeriaceae</taxon>
        <taxon>Oleoguttula</taxon>
    </lineage>
</organism>
<reference evidence="3 4" key="1">
    <citation type="submission" date="2021-11" db="EMBL/GenBank/DDBJ databases">
        <title>Black yeast isolated from Biological Soil Crust.</title>
        <authorList>
            <person name="Kurbessoian T."/>
        </authorList>
    </citation>
    <scope>NUCLEOTIDE SEQUENCE [LARGE SCALE GENOMIC DNA]</scope>
    <source>
        <strain evidence="3 4">CCFEE 5522</strain>
    </source>
</reference>
<proteinExistence type="predicted"/>
<evidence type="ECO:0000256" key="2">
    <source>
        <dbReference type="SAM" id="Phobius"/>
    </source>
</evidence>